<dbReference type="InterPro" id="IPR036312">
    <property type="entry name" value="Bifun_inhib/LTP/seed_sf"/>
</dbReference>
<dbReference type="SUPFAM" id="SSF47699">
    <property type="entry name" value="Bifunctional inhibitor/lipid-transfer protein/seed storage 2S albumin"/>
    <property type="match status" value="1"/>
</dbReference>
<dbReference type="Gene3D" id="1.10.110.10">
    <property type="entry name" value="Plant lipid-transfer and hydrophobic proteins"/>
    <property type="match status" value="1"/>
</dbReference>
<evidence type="ECO:0000313" key="2">
    <source>
        <dbReference type="EMBL" id="KAG6630559.1"/>
    </source>
</evidence>
<keyword evidence="4" id="KW-1185">Reference proteome</keyword>
<proteinExistence type="inferred from homology"/>
<reference evidence="2" key="1">
    <citation type="submission" date="2020-12" db="EMBL/GenBank/DDBJ databases">
        <title>WGS assembly of Carya illinoinensis cv. Pawnee.</title>
        <authorList>
            <person name="Platts A."/>
            <person name="Shu S."/>
            <person name="Wright S."/>
            <person name="Barry K."/>
            <person name="Edger P."/>
            <person name="Pires J.C."/>
            <person name="Schmutz J."/>
        </authorList>
    </citation>
    <scope>NUCLEOTIDE SEQUENCE</scope>
    <source>
        <tissue evidence="2">Leaf</tissue>
    </source>
</reference>
<accession>A0A8T1NFY7</accession>
<dbReference type="AlphaFoldDB" id="A0A8T1NFY7"/>
<evidence type="ECO:0000313" key="4">
    <source>
        <dbReference type="Proteomes" id="UP000811609"/>
    </source>
</evidence>
<dbReference type="GO" id="GO:0008289">
    <property type="term" value="F:lipid binding"/>
    <property type="evidence" value="ECO:0007669"/>
    <property type="project" value="InterPro"/>
</dbReference>
<dbReference type="Proteomes" id="UP000811246">
    <property type="component" value="Chromosome 13"/>
</dbReference>
<dbReference type="InterPro" id="IPR000528">
    <property type="entry name" value="Plant_nsLTP"/>
</dbReference>
<organism evidence="2 4">
    <name type="scientific">Carya illinoinensis</name>
    <name type="common">Pecan</name>
    <dbReference type="NCBI Taxonomy" id="32201"/>
    <lineage>
        <taxon>Eukaryota</taxon>
        <taxon>Viridiplantae</taxon>
        <taxon>Streptophyta</taxon>
        <taxon>Embryophyta</taxon>
        <taxon>Tracheophyta</taxon>
        <taxon>Spermatophyta</taxon>
        <taxon>Magnoliopsida</taxon>
        <taxon>eudicotyledons</taxon>
        <taxon>Gunneridae</taxon>
        <taxon>Pentapetalae</taxon>
        <taxon>rosids</taxon>
        <taxon>fabids</taxon>
        <taxon>Fagales</taxon>
        <taxon>Juglandaceae</taxon>
        <taxon>Carya</taxon>
    </lineage>
</organism>
<dbReference type="OrthoDB" id="649864at2759"/>
<name>A0A8T1NFY7_CARIL</name>
<reference evidence="3" key="2">
    <citation type="submission" date="2021-01" db="EMBL/GenBank/DDBJ databases">
        <authorList>
            <person name="Lovell J.T."/>
            <person name="Bentley N."/>
            <person name="Bhattarai G."/>
            <person name="Jenkins J.W."/>
            <person name="Sreedasyam A."/>
            <person name="Alarcon Y."/>
            <person name="Bock C."/>
            <person name="Boston L."/>
            <person name="Carlson J."/>
            <person name="Cervantes K."/>
            <person name="Clermont K."/>
            <person name="Krom N."/>
            <person name="Kubenka K."/>
            <person name="Mamidi S."/>
            <person name="Mattison C."/>
            <person name="Monteros M."/>
            <person name="Pisani C."/>
            <person name="Plott C."/>
            <person name="Rajasekar S."/>
            <person name="Rhein H.S."/>
            <person name="Rohla C."/>
            <person name="Song M."/>
            <person name="Hilaire R.S."/>
            <person name="Shu S."/>
            <person name="Wells L."/>
            <person name="Wang X."/>
            <person name="Webber J."/>
            <person name="Heerema R.J."/>
            <person name="Klein P."/>
            <person name="Conner P."/>
            <person name="Grauke L."/>
            <person name="Grimwood J."/>
            <person name="Schmutz J."/>
            <person name="Randall J.J."/>
        </authorList>
    </citation>
    <scope>NUCLEOTIDE SEQUENCE</scope>
    <source>
        <tissue evidence="3">Leaf</tissue>
    </source>
</reference>
<evidence type="ECO:0000313" key="3">
    <source>
        <dbReference type="EMBL" id="KAG6680148.1"/>
    </source>
</evidence>
<dbReference type="EMBL" id="CM031821">
    <property type="protein sequence ID" value="KAG6630559.1"/>
    <property type="molecule type" value="Genomic_DNA"/>
</dbReference>
<gene>
    <name evidence="2" type="ORF">CIPAW_13G027100</name>
    <name evidence="3" type="ORF">I3842_13G026700</name>
</gene>
<sequence length="113" mass="12324">MLAVLAMTDQFMVRPGEAITCGQVEEYSLVPCAAYLITGGVETIKASCPNTDEKWEACKCVKQAALPLPNLKDDLAAGLPNIFFFFLMETGLPNMCKVQMDIPISRTTKCNTS</sequence>
<dbReference type="EMBL" id="CM031837">
    <property type="protein sequence ID" value="KAG6680148.1"/>
    <property type="molecule type" value="Genomic_DNA"/>
</dbReference>
<dbReference type="GO" id="GO:0006869">
    <property type="term" value="P:lipid transport"/>
    <property type="evidence" value="ECO:0007669"/>
    <property type="project" value="InterPro"/>
</dbReference>
<comment type="similarity">
    <text evidence="1">Belongs to the plant LTP family.</text>
</comment>
<comment type="caution">
    <text evidence="2">The sequence shown here is derived from an EMBL/GenBank/DDBJ whole genome shotgun (WGS) entry which is preliminary data.</text>
</comment>
<evidence type="ECO:0000256" key="1">
    <source>
        <dbReference type="ARBA" id="ARBA00009748"/>
    </source>
</evidence>
<dbReference type="PANTHER" id="PTHR33076">
    <property type="entry name" value="NON-SPECIFIC LIPID-TRANSFER PROTEIN 2-RELATED"/>
    <property type="match status" value="1"/>
</dbReference>
<dbReference type="Proteomes" id="UP000811609">
    <property type="component" value="Chromosome 13"/>
</dbReference>
<protein>
    <submittedName>
        <fullName evidence="2">Uncharacterized protein</fullName>
    </submittedName>
</protein>